<name>X0WXZ5_9ZZZZ</name>
<sequence length="263" mass="29413">FEKSIDNVDYPKTHTGSKTLLYRKELEITPENLKYSRLFYHSCNSANYFIDNLNRGVMFYTTNASAMLGGTAYALYLGDYFDGKSDEQIWETLQSNEAVFDYYNFTQAPPASAPPALPMFAKAAVASPPDVYIIDPEQEQKIQALKNLTTKAAFDVLKDTDFLLDEALLLHAIPSVFEDNKAEAIALALKQIKLPLIKNINGKIVNRQSDFYVAKKILQAFAADAVDDLLELYENSDTLIRGNAIRASGGLLDDETIENMLIL</sequence>
<dbReference type="EMBL" id="BARS01030074">
    <property type="protein sequence ID" value="GAG17616.1"/>
    <property type="molecule type" value="Genomic_DNA"/>
</dbReference>
<gene>
    <name evidence="1" type="ORF">S01H1_46939</name>
</gene>
<protein>
    <submittedName>
        <fullName evidence="1">Uncharacterized protein</fullName>
    </submittedName>
</protein>
<reference evidence="1" key="1">
    <citation type="journal article" date="2014" name="Front. Microbiol.">
        <title>High frequency of phylogenetically diverse reductive dehalogenase-homologous genes in deep subseafloor sedimentary metagenomes.</title>
        <authorList>
            <person name="Kawai M."/>
            <person name="Futagami T."/>
            <person name="Toyoda A."/>
            <person name="Takaki Y."/>
            <person name="Nishi S."/>
            <person name="Hori S."/>
            <person name="Arai W."/>
            <person name="Tsubouchi T."/>
            <person name="Morono Y."/>
            <person name="Uchiyama I."/>
            <person name="Ito T."/>
            <person name="Fujiyama A."/>
            <person name="Inagaki F."/>
            <person name="Takami H."/>
        </authorList>
    </citation>
    <scope>NUCLEOTIDE SEQUENCE</scope>
    <source>
        <strain evidence="1">Expedition CK06-06</strain>
    </source>
</reference>
<proteinExistence type="predicted"/>
<organism evidence="1">
    <name type="scientific">marine sediment metagenome</name>
    <dbReference type="NCBI Taxonomy" id="412755"/>
    <lineage>
        <taxon>unclassified sequences</taxon>
        <taxon>metagenomes</taxon>
        <taxon>ecological metagenomes</taxon>
    </lineage>
</organism>
<feature type="non-terminal residue" evidence="1">
    <location>
        <position position="263"/>
    </location>
</feature>
<dbReference type="AlphaFoldDB" id="X0WXZ5"/>
<comment type="caution">
    <text evidence="1">The sequence shown here is derived from an EMBL/GenBank/DDBJ whole genome shotgun (WGS) entry which is preliminary data.</text>
</comment>
<evidence type="ECO:0000313" key="1">
    <source>
        <dbReference type="EMBL" id="GAG17616.1"/>
    </source>
</evidence>
<feature type="non-terminal residue" evidence="1">
    <location>
        <position position="1"/>
    </location>
</feature>
<accession>X0WXZ5</accession>